<evidence type="ECO:0000256" key="7">
    <source>
        <dbReference type="ARBA" id="ARBA00023136"/>
    </source>
</evidence>
<dbReference type="EMBL" id="BDQV01000114">
    <property type="protein sequence ID" value="GAY55095.1"/>
    <property type="molecule type" value="Genomic_DNA"/>
</dbReference>
<feature type="domain" description="GOLD" evidence="9">
    <location>
        <begin position="65"/>
        <end position="139"/>
    </location>
</feature>
<evidence type="ECO:0000256" key="5">
    <source>
        <dbReference type="ARBA" id="ARBA00022989"/>
    </source>
</evidence>
<comment type="similarity">
    <text evidence="2">Belongs to the EMP24/GP25L family.</text>
</comment>
<comment type="subcellular location">
    <subcellularLocation>
        <location evidence="1">Membrane</location>
        <topology evidence="1">Single-pass type I membrane protein</topology>
    </subcellularLocation>
</comment>
<dbReference type="InterPro" id="IPR015720">
    <property type="entry name" value="Emp24-like"/>
</dbReference>
<dbReference type="Proteomes" id="UP000236630">
    <property type="component" value="Unassembled WGS sequence"/>
</dbReference>
<evidence type="ECO:0000256" key="1">
    <source>
        <dbReference type="ARBA" id="ARBA00004479"/>
    </source>
</evidence>
<keyword evidence="7 8" id="KW-0472">Membrane</keyword>
<proteinExistence type="inferred from homology"/>
<feature type="transmembrane region" description="Helical" evidence="8">
    <location>
        <begin position="113"/>
        <end position="134"/>
    </location>
</feature>
<dbReference type="InterPro" id="IPR009038">
    <property type="entry name" value="GOLD_dom"/>
</dbReference>
<gene>
    <name evidence="10" type="ORF">CUMW_161830</name>
</gene>
<accession>A0A2H5PSN0</accession>
<dbReference type="AlphaFoldDB" id="A0A2H5PSN0"/>
<evidence type="ECO:0000313" key="11">
    <source>
        <dbReference type="Proteomes" id="UP000236630"/>
    </source>
</evidence>
<evidence type="ECO:0000256" key="4">
    <source>
        <dbReference type="ARBA" id="ARBA00022729"/>
    </source>
</evidence>
<evidence type="ECO:0000256" key="2">
    <source>
        <dbReference type="ARBA" id="ARBA00007104"/>
    </source>
</evidence>
<reference evidence="10 11" key="1">
    <citation type="journal article" date="2017" name="Front. Genet.">
        <title>Draft sequencing of the heterozygous diploid genome of Satsuma (Citrus unshiu Marc.) using a hybrid assembly approach.</title>
        <authorList>
            <person name="Shimizu T."/>
            <person name="Tanizawa Y."/>
            <person name="Mochizuki T."/>
            <person name="Nagasaki H."/>
            <person name="Yoshioka T."/>
            <person name="Toyoda A."/>
            <person name="Fujiyama A."/>
            <person name="Kaminuma E."/>
            <person name="Nakamura Y."/>
        </authorList>
    </citation>
    <scope>NUCLEOTIDE SEQUENCE [LARGE SCALE GENOMIC DNA]</scope>
    <source>
        <strain evidence="11">cv. Miyagawa wase</strain>
    </source>
</reference>
<evidence type="ECO:0000256" key="6">
    <source>
        <dbReference type="ARBA" id="ARBA00023054"/>
    </source>
</evidence>
<evidence type="ECO:0000313" key="10">
    <source>
        <dbReference type="EMBL" id="GAY55095.1"/>
    </source>
</evidence>
<name>A0A2H5PSN0_CITUN</name>
<feature type="transmembrane region" description="Helical" evidence="8">
    <location>
        <begin position="6"/>
        <end position="25"/>
    </location>
</feature>
<dbReference type="Pfam" id="PF01105">
    <property type="entry name" value="EMP24_GP25L"/>
    <property type="match status" value="1"/>
</dbReference>
<sequence>MDTLWCLKHVVLMIMLLGMLSFVRITQGIRFEIDREECVSHNVECEGDTLHCSFVVVKADNPWHYSDEEHINPILDQIAKLEEALYDIHFQQHWFDAQTERQSIVNKTMSRRAIYKAMLGSFFLITASFLQIHLLKRLFDRKQGLSRV</sequence>
<comment type="caution">
    <text evidence="10">The sequence shown here is derived from an EMBL/GenBank/DDBJ whole genome shotgun (WGS) entry which is preliminary data.</text>
</comment>
<protein>
    <recommendedName>
        <fullName evidence="9">GOLD domain-containing protein</fullName>
    </recommendedName>
</protein>
<dbReference type="GO" id="GO:0016020">
    <property type="term" value="C:membrane"/>
    <property type="evidence" value="ECO:0007669"/>
    <property type="project" value="UniProtKB-SubCell"/>
</dbReference>
<keyword evidence="5 8" id="KW-1133">Transmembrane helix</keyword>
<keyword evidence="3 8" id="KW-0812">Transmembrane</keyword>
<keyword evidence="4" id="KW-0732">Signal</keyword>
<evidence type="ECO:0000259" key="9">
    <source>
        <dbReference type="Pfam" id="PF01105"/>
    </source>
</evidence>
<dbReference type="PANTHER" id="PTHR22811">
    <property type="entry name" value="TRANSMEMBRANE EMP24 DOMAIN-CONTAINING PROTEIN"/>
    <property type="match status" value="1"/>
</dbReference>
<organism evidence="10 11">
    <name type="scientific">Citrus unshiu</name>
    <name type="common">Satsuma mandarin</name>
    <name type="synonym">Citrus nobilis var. unshiu</name>
    <dbReference type="NCBI Taxonomy" id="55188"/>
    <lineage>
        <taxon>Eukaryota</taxon>
        <taxon>Viridiplantae</taxon>
        <taxon>Streptophyta</taxon>
        <taxon>Embryophyta</taxon>
        <taxon>Tracheophyta</taxon>
        <taxon>Spermatophyta</taxon>
        <taxon>Magnoliopsida</taxon>
        <taxon>eudicotyledons</taxon>
        <taxon>Gunneridae</taxon>
        <taxon>Pentapetalae</taxon>
        <taxon>rosids</taxon>
        <taxon>malvids</taxon>
        <taxon>Sapindales</taxon>
        <taxon>Rutaceae</taxon>
        <taxon>Aurantioideae</taxon>
        <taxon>Citrus</taxon>
    </lineage>
</organism>
<keyword evidence="6" id="KW-0175">Coiled coil</keyword>
<evidence type="ECO:0000256" key="8">
    <source>
        <dbReference type="SAM" id="Phobius"/>
    </source>
</evidence>
<evidence type="ECO:0000256" key="3">
    <source>
        <dbReference type="ARBA" id="ARBA00022692"/>
    </source>
</evidence>
<keyword evidence="11" id="KW-1185">Reference proteome</keyword>